<sequence length="238" mass="26624">MTGRGNQTMKQPNSQPASELMLRETASQTAGPYVHIGLALAAAGIPTRDEEIWNEMARPEAEGEHIEIVGTVIDGNGDLVRDAFLEAWQADSKGVYQREYDLAKPFNSFGRTATTFEHGSEWTLRTVKPGRVRVDGIDEEHGAIDDKENDLASARSALLMAPHINLTLFARGINIHLQTRLYFEDEPEANAECPVLSRIESPARRQTLIARREEADGKVRYRFDIRLQGEGETVFFDI</sequence>
<feature type="compositionally biased region" description="Polar residues" evidence="4">
    <location>
        <begin position="1"/>
        <end position="17"/>
    </location>
</feature>
<proteinExistence type="inferred from homology"/>
<reference evidence="6 7" key="1">
    <citation type="submission" date="2019-03" db="EMBL/GenBank/DDBJ databases">
        <title>Freshwater and sediment microbial communities from various areas in North America, analyzing microbe dynamics in response to fracking.</title>
        <authorList>
            <person name="Lamendella R."/>
        </authorList>
    </citation>
    <scope>NUCLEOTIDE SEQUENCE [LARGE SCALE GENOMIC DNA]</scope>
    <source>
        <strain evidence="6 7">1_TX</strain>
    </source>
</reference>
<dbReference type="PANTHER" id="PTHR33711:SF9">
    <property type="entry name" value="PROTOCATECHUATE 3,4-DIOXYGENASE ALPHA CHAIN"/>
    <property type="match status" value="1"/>
</dbReference>
<dbReference type="Pfam" id="PF00775">
    <property type="entry name" value="Dioxygenase_C"/>
    <property type="match status" value="1"/>
</dbReference>
<dbReference type="GO" id="GO:0008199">
    <property type="term" value="F:ferric iron binding"/>
    <property type="evidence" value="ECO:0007669"/>
    <property type="project" value="InterPro"/>
</dbReference>
<keyword evidence="2 6" id="KW-0223">Dioxygenase</keyword>
<evidence type="ECO:0000313" key="7">
    <source>
        <dbReference type="Proteomes" id="UP000295150"/>
    </source>
</evidence>
<dbReference type="PANTHER" id="PTHR33711">
    <property type="entry name" value="DIOXYGENASE, PUTATIVE (AFU_ORTHOLOGUE AFUA_2G02910)-RELATED"/>
    <property type="match status" value="1"/>
</dbReference>
<protein>
    <submittedName>
        <fullName evidence="6">Protocatechuate 3,4-dioxygenase alpha subunit</fullName>
    </submittedName>
</protein>
<accession>A0A4R6HGK3</accession>
<dbReference type="Gene3D" id="2.60.130.10">
    <property type="entry name" value="Aromatic compound dioxygenase"/>
    <property type="match status" value="1"/>
</dbReference>
<dbReference type="EMBL" id="SNWH01000008">
    <property type="protein sequence ID" value="TDO07682.1"/>
    <property type="molecule type" value="Genomic_DNA"/>
</dbReference>
<evidence type="ECO:0000256" key="1">
    <source>
        <dbReference type="ARBA" id="ARBA00007825"/>
    </source>
</evidence>
<comment type="caution">
    <text evidence="6">The sequence shown here is derived from an EMBL/GenBank/DDBJ whole genome shotgun (WGS) entry which is preliminary data.</text>
</comment>
<feature type="domain" description="Intradiol ring-cleavage dioxygenases" evidence="5">
    <location>
        <begin position="52"/>
        <end position="229"/>
    </location>
</feature>
<dbReference type="InterPro" id="IPR012786">
    <property type="entry name" value="Protocat_dOase_a"/>
</dbReference>
<dbReference type="InterPro" id="IPR015889">
    <property type="entry name" value="Intradiol_dOase_core"/>
</dbReference>
<evidence type="ECO:0000256" key="3">
    <source>
        <dbReference type="ARBA" id="ARBA00023002"/>
    </source>
</evidence>
<evidence type="ECO:0000256" key="4">
    <source>
        <dbReference type="SAM" id="MobiDB-lite"/>
    </source>
</evidence>
<dbReference type="GO" id="GO:0018578">
    <property type="term" value="F:protocatechuate 3,4-dioxygenase activity"/>
    <property type="evidence" value="ECO:0007669"/>
    <property type="project" value="InterPro"/>
</dbReference>
<comment type="similarity">
    <text evidence="1">Belongs to the intradiol ring-cleavage dioxygenase family.</text>
</comment>
<evidence type="ECO:0000256" key="2">
    <source>
        <dbReference type="ARBA" id="ARBA00022964"/>
    </source>
</evidence>
<dbReference type="Proteomes" id="UP000295150">
    <property type="component" value="Unassembled WGS sequence"/>
</dbReference>
<organism evidence="6 7">
    <name type="scientific">Halomonas ventosae</name>
    <dbReference type="NCBI Taxonomy" id="229007"/>
    <lineage>
        <taxon>Bacteria</taxon>
        <taxon>Pseudomonadati</taxon>
        <taxon>Pseudomonadota</taxon>
        <taxon>Gammaproteobacteria</taxon>
        <taxon>Oceanospirillales</taxon>
        <taxon>Halomonadaceae</taxon>
        <taxon>Halomonas</taxon>
    </lineage>
</organism>
<dbReference type="InterPro" id="IPR000627">
    <property type="entry name" value="Intradiol_dOase_C"/>
</dbReference>
<dbReference type="SUPFAM" id="SSF49482">
    <property type="entry name" value="Aromatic compound dioxygenase"/>
    <property type="match status" value="1"/>
</dbReference>
<keyword evidence="7" id="KW-1185">Reference proteome</keyword>
<keyword evidence="3" id="KW-0560">Oxidoreductase</keyword>
<name>A0A4R6HGK3_9GAMM</name>
<evidence type="ECO:0000259" key="5">
    <source>
        <dbReference type="Pfam" id="PF00775"/>
    </source>
</evidence>
<dbReference type="CDD" id="cd03463">
    <property type="entry name" value="3_4-PCD_alpha"/>
    <property type="match status" value="1"/>
</dbReference>
<evidence type="ECO:0000313" key="6">
    <source>
        <dbReference type="EMBL" id="TDO07682.1"/>
    </source>
</evidence>
<dbReference type="AlphaFoldDB" id="A0A4R6HGK3"/>
<gene>
    <name evidence="6" type="ORF">DFO68_10847</name>
</gene>
<feature type="region of interest" description="Disordered" evidence="4">
    <location>
        <begin position="1"/>
        <end position="21"/>
    </location>
</feature>
<dbReference type="InterPro" id="IPR050770">
    <property type="entry name" value="Intradiol_RC_Dioxygenase"/>
</dbReference>